<evidence type="ECO:0000313" key="3">
    <source>
        <dbReference type="Proteomes" id="UP000290932"/>
    </source>
</evidence>
<gene>
    <name evidence="2" type="ORF">ABH15_09120</name>
</gene>
<comment type="caution">
    <text evidence="2">The sequence shown here is derived from an EMBL/GenBank/DDBJ whole genome shotgun (WGS) entry which is preliminary data.</text>
</comment>
<evidence type="ECO:0000313" key="2">
    <source>
        <dbReference type="EMBL" id="RXE56280.1"/>
    </source>
</evidence>
<organism evidence="2 3">
    <name type="scientific">Methanoculleus taiwanensis</name>
    <dbReference type="NCBI Taxonomy" id="1550565"/>
    <lineage>
        <taxon>Archaea</taxon>
        <taxon>Methanobacteriati</taxon>
        <taxon>Methanobacteriota</taxon>
        <taxon>Stenosarchaea group</taxon>
        <taxon>Methanomicrobia</taxon>
        <taxon>Methanomicrobiales</taxon>
        <taxon>Methanomicrobiaceae</taxon>
        <taxon>Methanoculleus</taxon>
    </lineage>
</organism>
<sequence>MHRTANGTRHSNDISVSAPGDAPRKVPLYLIAGVVAAEVARHKRALREIHVVGAAGHYYAVTTVVAGGDTDA</sequence>
<dbReference type="AlphaFoldDB" id="A0A498H2G6"/>
<protein>
    <submittedName>
        <fullName evidence="2">Uncharacterized protein</fullName>
    </submittedName>
</protein>
<reference evidence="2 3" key="1">
    <citation type="journal article" date="2015" name="Int. J. Syst. Evol. Microbiol.">
        <title>Methanoculleus taiwanensis sp. nov., a methanogen isolated from deep marine sediment at the deformation front area near Taiwan.</title>
        <authorList>
            <person name="Weng C.Y."/>
            <person name="Chen S.C."/>
            <person name="Lai M.C."/>
            <person name="Wu S.Y."/>
            <person name="Lin S."/>
            <person name="Yang T.F."/>
            <person name="Chen P.C."/>
        </authorList>
    </citation>
    <scope>NUCLEOTIDE SEQUENCE [LARGE SCALE GENOMIC DNA]</scope>
    <source>
        <strain evidence="2 3">CYW4</strain>
    </source>
</reference>
<dbReference type="Proteomes" id="UP000290932">
    <property type="component" value="Unassembled WGS sequence"/>
</dbReference>
<proteinExistence type="predicted"/>
<name>A0A498H2G6_9EURY</name>
<evidence type="ECO:0000256" key="1">
    <source>
        <dbReference type="SAM" id="MobiDB-lite"/>
    </source>
</evidence>
<accession>A0A498H2G6</accession>
<feature type="compositionally biased region" description="Polar residues" evidence="1">
    <location>
        <begin position="1"/>
        <end position="15"/>
    </location>
</feature>
<feature type="region of interest" description="Disordered" evidence="1">
    <location>
        <begin position="1"/>
        <end position="22"/>
    </location>
</feature>
<dbReference type="EMBL" id="LHQS01000002">
    <property type="protein sequence ID" value="RXE56280.1"/>
    <property type="molecule type" value="Genomic_DNA"/>
</dbReference>
<keyword evidence="3" id="KW-1185">Reference proteome</keyword>